<dbReference type="InterPro" id="IPR020846">
    <property type="entry name" value="MFS_dom"/>
</dbReference>
<feature type="transmembrane region" description="Helical" evidence="7">
    <location>
        <begin position="53"/>
        <end position="72"/>
    </location>
</feature>
<dbReference type="PANTHER" id="PTHR23517">
    <property type="entry name" value="RESISTANCE PROTEIN MDTM, PUTATIVE-RELATED-RELATED"/>
    <property type="match status" value="1"/>
</dbReference>
<feature type="domain" description="Major facilitator superfamily (MFS) profile" evidence="8">
    <location>
        <begin position="18"/>
        <end position="396"/>
    </location>
</feature>
<dbReference type="InterPro" id="IPR050171">
    <property type="entry name" value="MFS_Transporters"/>
</dbReference>
<keyword evidence="5 7" id="KW-1133">Transmembrane helix</keyword>
<feature type="transmembrane region" description="Helical" evidence="7">
    <location>
        <begin position="346"/>
        <end position="368"/>
    </location>
</feature>
<evidence type="ECO:0000313" key="9">
    <source>
        <dbReference type="EMBL" id="GGP01650.1"/>
    </source>
</evidence>
<feature type="transmembrane region" description="Helical" evidence="7">
    <location>
        <begin position="283"/>
        <end position="302"/>
    </location>
</feature>
<dbReference type="InterPro" id="IPR036259">
    <property type="entry name" value="MFS_trans_sf"/>
</dbReference>
<proteinExistence type="predicted"/>
<evidence type="ECO:0000256" key="7">
    <source>
        <dbReference type="SAM" id="Phobius"/>
    </source>
</evidence>
<evidence type="ECO:0000256" key="3">
    <source>
        <dbReference type="ARBA" id="ARBA00022475"/>
    </source>
</evidence>
<feature type="transmembrane region" description="Helical" evidence="7">
    <location>
        <begin position="143"/>
        <end position="165"/>
    </location>
</feature>
<dbReference type="Gene3D" id="1.20.1250.20">
    <property type="entry name" value="MFS general substrate transporter like domains"/>
    <property type="match status" value="1"/>
</dbReference>
<accession>A0ABQ2NGF2</accession>
<organism evidence="9 10">
    <name type="scientific">Cloacibacterium rupense</name>
    <dbReference type="NCBI Taxonomy" id="517423"/>
    <lineage>
        <taxon>Bacteria</taxon>
        <taxon>Pseudomonadati</taxon>
        <taxon>Bacteroidota</taxon>
        <taxon>Flavobacteriia</taxon>
        <taxon>Flavobacteriales</taxon>
        <taxon>Weeksellaceae</taxon>
    </lineage>
</organism>
<keyword evidence="10" id="KW-1185">Reference proteome</keyword>
<gene>
    <name evidence="9" type="ORF">GCM10010992_02880</name>
</gene>
<evidence type="ECO:0000313" key="10">
    <source>
        <dbReference type="Proteomes" id="UP000620064"/>
    </source>
</evidence>
<protein>
    <submittedName>
        <fullName evidence="9">MFS transporter</fullName>
    </submittedName>
</protein>
<feature type="transmembrane region" description="Helical" evidence="7">
    <location>
        <begin position="252"/>
        <end position="271"/>
    </location>
</feature>
<dbReference type="InterPro" id="IPR011701">
    <property type="entry name" value="MFS"/>
</dbReference>
<evidence type="ECO:0000256" key="4">
    <source>
        <dbReference type="ARBA" id="ARBA00022692"/>
    </source>
</evidence>
<evidence type="ECO:0000256" key="5">
    <source>
        <dbReference type="ARBA" id="ARBA00022989"/>
    </source>
</evidence>
<dbReference type="PROSITE" id="PS50850">
    <property type="entry name" value="MFS"/>
    <property type="match status" value="1"/>
</dbReference>
<comment type="caution">
    <text evidence="9">The sequence shown here is derived from an EMBL/GenBank/DDBJ whole genome shotgun (WGS) entry which is preliminary data.</text>
</comment>
<feature type="transmembrane region" description="Helical" evidence="7">
    <location>
        <begin position="217"/>
        <end position="240"/>
    </location>
</feature>
<feature type="transmembrane region" description="Helical" evidence="7">
    <location>
        <begin position="308"/>
        <end position="334"/>
    </location>
</feature>
<dbReference type="Proteomes" id="UP000620064">
    <property type="component" value="Unassembled WGS sequence"/>
</dbReference>
<evidence type="ECO:0000256" key="6">
    <source>
        <dbReference type="ARBA" id="ARBA00023136"/>
    </source>
</evidence>
<feature type="transmembrane region" description="Helical" evidence="7">
    <location>
        <begin position="374"/>
        <end position="392"/>
    </location>
</feature>
<sequence>MQSPIKLYQQAFAGLPKNIWLLSLVMLINRSGTMVLAFLTLYCTQYLHQTPKLAGLAIAVYGLGSILGAYFGGRLSDKFGYHFVQVSALIGGGVFFILAPFAQNFYLFLVVIFLLAAVNESFRPANTAAIAANSTPEIRTRSFALLRLAMNLGWSIGTFLGGILSHYDYKLLFYVDGCTSIFAGLIMLNLKFKTTEIHKNHSEEAKEEVSPLKNRPFIYFILGTLLYTFCFFQLFTNVPLFYKVGLKLDEQIIGIVMSLNGLLIVMIEMVLVNAIDHKYSKKIIIVTGTLLMVLFYFLNSGMNLMNAFLIAFGGMLIITFGEILSLPFMNSYYLKFAGKTNTGKYASIYMMTWSIGQILAGYIGGMIINSFGFPPLWLVCTGLSLLCAFIYFKVIK</sequence>
<dbReference type="SUPFAM" id="SSF103473">
    <property type="entry name" value="MFS general substrate transporter"/>
    <property type="match status" value="1"/>
</dbReference>
<feature type="transmembrane region" description="Helical" evidence="7">
    <location>
        <begin position="171"/>
        <end position="190"/>
    </location>
</feature>
<evidence type="ECO:0000256" key="2">
    <source>
        <dbReference type="ARBA" id="ARBA00022448"/>
    </source>
</evidence>
<name>A0ABQ2NGF2_9FLAO</name>
<keyword evidence="2" id="KW-0813">Transport</keyword>
<reference evidence="10" key="1">
    <citation type="journal article" date="2019" name="Int. J. Syst. Evol. Microbiol.">
        <title>The Global Catalogue of Microorganisms (GCM) 10K type strain sequencing project: providing services to taxonomists for standard genome sequencing and annotation.</title>
        <authorList>
            <consortium name="The Broad Institute Genomics Platform"/>
            <consortium name="The Broad Institute Genome Sequencing Center for Infectious Disease"/>
            <person name="Wu L."/>
            <person name="Ma J."/>
        </authorList>
    </citation>
    <scope>NUCLEOTIDE SEQUENCE [LARGE SCALE GENOMIC DNA]</scope>
    <source>
        <strain evidence="10">CGMCC 1.7656</strain>
    </source>
</reference>
<comment type="subcellular location">
    <subcellularLocation>
        <location evidence="1">Cell membrane</location>
        <topology evidence="1">Multi-pass membrane protein</topology>
    </subcellularLocation>
</comment>
<dbReference type="PANTHER" id="PTHR23517:SF2">
    <property type="entry name" value="MULTIDRUG RESISTANCE PROTEIN MDTH"/>
    <property type="match status" value="1"/>
</dbReference>
<dbReference type="Pfam" id="PF07690">
    <property type="entry name" value="MFS_1"/>
    <property type="match status" value="1"/>
</dbReference>
<evidence type="ECO:0000256" key="1">
    <source>
        <dbReference type="ARBA" id="ARBA00004651"/>
    </source>
</evidence>
<feature type="transmembrane region" description="Helical" evidence="7">
    <location>
        <begin position="79"/>
        <end position="99"/>
    </location>
</feature>
<dbReference type="RefSeq" id="WP_188616298.1">
    <property type="nucleotide sequence ID" value="NZ_BMLV01000001.1"/>
</dbReference>
<keyword evidence="3" id="KW-1003">Cell membrane</keyword>
<keyword evidence="6 7" id="KW-0472">Membrane</keyword>
<evidence type="ECO:0000259" key="8">
    <source>
        <dbReference type="PROSITE" id="PS50850"/>
    </source>
</evidence>
<feature type="transmembrane region" description="Helical" evidence="7">
    <location>
        <begin position="20"/>
        <end position="41"/>
    </location>
</feature>
<keyword evidence="4 7" id="KW-0812">Transmembrane</keyword>
<dbReference type="EMBL" id="BMLV01000001">
    <property type="protein sequence ID" value="GGP01650.1"/>
    <property type="molecule type" value="Genomic_DNA"/>
</dbReference>
<feature type="transmembrane region" description="Helical" evidence="7">
    <location>
        <begin position="105"/>
        <end position="122"/>
    </location>
</feature>